<evidence type="ECO:0000313" key="1">
    <source>
        <dbReference type="EMBL" id="KAI3723882.1"/>
    </source>
</evidence>
<keyword evidence="2" id="KW-1185">Reference proteome</keyword>
<sequence>MINASFGGTIMMQNSGTAWKMLEQLRMISGYNKFRNTLRPFMNNNQRELNSPLLINTTRVEDGDFNNKLDKILNFLVETQQAEETNSQSLLRMGSHLVKLGEWEESDKVTTPPIDEDSDVDVIFDEKEELEKKMKETQGEMQKSEKKLEVGEVALTLFLQR</sequence>
<reference evidence="1 2" key="2">
    <citation type="journal article" date="2022" name="Mol. Ecol. Resour.">
        <title>The genomes of chicory, endive, great burdock and yacon provide insights into Asteraceae paleo-polyploidization history and plant inulin production.</title>
        <authorList>
            <person name="Fan W."/>
            <person name="Wang S."/>
            <person name="Wang H."/>
            <person name="Wang A."/>
            <person name="Jiang F."/>
            <person name="Liu H."/>
            <person name="Zhao H."/>
            <person name="Xu D."/>
            <person name="Zhang Y."/>
        </authorList>
    </citation>
    <scope>NUCLEOTIDE SEQUENCE [LARGE SCALE GENOMIC DNA]</scope>
    <source>
        <strain evidence="2">cv. Punajuju</strain>
        <tissue evidence="1">Leaves</tissue>
    </source>
</reference>
<dbReference type="Proteomes" id="UP001055811">
    <property type="component" value="Linkage Group LG06"/>
</dbReference>
<organism evidence="1 2">
    <name type="scientific">Cichorium intybus</name>
    <name type="common">Chicory</name>
    <dbReference type="NCBI Taxonomy" id="13427"/>
    <lineage>
        <taxon>Eukaryota</taxon>
        <taxon>Viridiplantae</taxon>
        <taxon>Streptophyta</taxon>
        <taxon>Embryophyta</taxon>
        <taxon>Tracheophyta</taxon>
        <taxon>Spermatophyta</taxon>
        <taxon>Magnoliopsida</taxon>
        <taxon>eudicotyledons</taxon>
        <taxon>Gunneridae</taxon>
        <taxon>Pentapetalae</taxon>
        <taxon>asterids</taxon>
        <taxon>campanulids</taxon>
        <taxon>Asterales</taxon>
        <taxon>Asteraceae</taxon>
        <taxon>Cichorioideae</taxon>
        <taxon>Cichorieae</taxon>
        <taxon>Cichoriinae</taxon>
        <taxon>Cichorium</taxon>
    </lineage>
</organism>
<gene>
    <name evidence="1" type="ORF">L2E82_35644</name>
</gene>
<proteinExistence type="predicted"/>
<comment type="caution">
    <text evidence="1">The sequence shown here is derived from an EMBL/GenBank/DDBJ whole genome shotgun (WGS) entry which is preliminary data.</text>
</comment>
<protein>
    <submittedName>
        <fullName evidence="1">Uncharacterized protein</fullName>
    </submittedName>
</protein>
<name>A0ACB9BPE5_CICIN</name>
<dbReference type="EMBL" id="CM042014">
    <property type="protein sequence ID" value="KAI3723882.1"/>
    <property type="molecule type" value="Genomic_DNA"/>
</dbReference>
<reference evidence="2" key="1">
    <citation type="journal article" date="2022" name="Mol. Ecol. Resour.">
        <title>The genomes of chicory, endive, great burdock and yacon provide insights into Asteraceae palaeo-polyploidization history and plant inulin production.</title>
        <authorList>
            <person name="Fan W."/>
            <person name="Wang S."/>
            <person name="Wang H."/>
            <person name="Wang A."/>
            <person name="Jiang F."/>
            <person name="Liu H."/>
            <person name="Zhao H."/>
            <person name="Xu D."/>
            <person name="Zhang Y."/>
        </authorList>
    </citation>
    <scope>NUCLEOTIDE SEQUENCE [LARGE SCALE GENOMIC DNA]</scope>
    <source>
        <strain evidence="2">cv. Punajuju</strain>
    </source>
</reference>
<accession>A0ACB9BPE5</accession>
<evidence type="ECO:0000313" key="2">
    <source>
        <dbReference type="Proteomes" id="UP001055811"/>
    </source>
</evidence>